<evidence type="ECO:0000313" key="3">
    <source>
        <dbReference type="Proteomes" id="UP000789739"/>
    </source>
</evidence>
<dbReference type="OrthoDB" id="5370059at2759"/>
<reference evidence="2" key="1">
    <citation type="submission" date="2021-06" db="EMBL/GenBank/DDBJ databases">
        <authorList>
            <person name="Kallberg Y."/>
            <person name="Tangrot J."/>
            <person name="Rosling A."/>
        </authorList>
    </citation>
    <scope>NUCLEOTIDE SEQUENCE</scope>
    <source>
        <strain evidence="2">BR232B</strain>
    </source>
</reference>
<dbReference type="PANTHER" id="PTHR46337:SF1">
    <property type="entry name" value="RCC1-LIKE G EXCHANGING FACTOR-LIKE PROTEIN"/>
    <property type="match status" value="1"/>
</dbReference>
<evidence type="ECO:0000313" key="2">
    <source>
        <dbReference type="EMBL" id="CAG8609672.1"/>
    </source>
</evidence>
<gene>
    <name evidence="2" type="ORF">PBRASI_LOCUS8097</name>
</gene>
<dbReference type="InterPro" id="IPR053035">
    <property type="entry name" value="Mitochondrial_GEF_domain"/>
</dbReference>
<comment type="caution">
    <text evidence="2">The sequence shown here is derived from an EMBL/GenBank/DDBJ whole genome shotgun (WGS) entry which is preliminary data.</text>
</comment>
<feature type="repeat" description="RCC1" evidence="1">
    <location>
        <begin position="377"/>
        <end position="422"/>
    </location>
</feature>
<dbReference type="Proteomes" id="UP000789739">
    <property type="component" value="Unassembled WGS sequence"/>
</dbReference>
<dbReference type="PROSITE" id="PS50012">
    <property type="entry name" value="RCC1_3"/>
    <property type="match status" value="5"/>
</dbReference>
<organism evidence="2 3">
    <name type="scientific">Paraglomus brasilianum</name>
    <dbReference type="NCBI Taxonomy" id="144538"/>
    <lineage>
        <taxon>Eukaryota</taxon>
        <taxon>Fungi</taxon>
        <taxon>Fungi incertae sedis</taxon>
        <taxon>Mucoromycota</taxon>
        <taxon>Glomeromycotina</taxon>
        <taxon>Glomeromycetes</taxon>
        <taxon>Paraglomerales</taxon>
        <taxon>Paraglomeraceae</taxon>
        <taxon>Paraglomus</taxon>
    </lineage>
</organism>
<dbReference type="AlphaFoldDB" id="A0A9N9CSN0"/>
<proteinExistence type="predicted"/>
<keyword evidence="3" id="KW-1185">Reference proteome</keyword>
<sequence length="424" mass="46890">MGAVRWLSTLSKKGKQLIYKLGDLNIEGKGEFPNKWHIPQVIPLKEWIDRTRNIDENEVSRHKNWIYLLIPPSSLHNAHKLYTQELEFTHAAVGWAHALVAFKDRQSNSSQIFSWGLNTSGQLGFDVTTENHGLVQNLPSSFLVNSLHCGRIHSLVSLKRSNGRSELYAFGDCMYGQLGIGKSKNRIEEAEKDIVFEPIPRCLDLKGNVKQVACGLDHSIILTDQNILYAMGWGADGQLGIGSTSDKDVPTIIPLLSGKPVKKIASSTDFTFALLDNGELWSWGNSEYGQCMTGKKVEKILEPVNILTNNEIIDIAAGGPFGLYLTGDGEVYSCGYGSIGFGKDVVEILTPTRIPSLHNIVEIWSTSDYALAKSDLGKLYIWGLGFYGDNLYNPTKVEFQQKDLVIEKVACGIRGAIIIANETT</sequence>
<name>A0A9N9CSN0_9GLOM</name>
<feature type="repeat" description="RCC1" evidence="1">
    <location>
        <begin position="165"/>
        <end position="225"/>
    </location>
</feature>
<protein>
    <submittedName>
        <fullName evidence="2">4720_t:CDS:1</fullName>
    </submittedName>
</protein>
<evidence type="ECO:0000256" key="1">
    <source>
        <dbReference type="PROSITE-ProRule" id="PRU00235"/>
    </source>
</evidence>
<feature type="repeat" description="RCC1" evidence="1">
    <location>
        <begin position="110"/>
        <end position="160"/>
    </location>
</feature>
<dbReference type="GO" id="GO:0019843">
    <property type="term" value="F:rRNA binding"/>
    <property type="evidence" value="ECO:0007669"/>
    <property type="project" value="TreeGrafter"/>
</dbReference>
<dbReference type="SUPFAM" id="SSF50985">
    <property type="entry name" value="RCC1/BLIP-II"/>
    <property type="match status" value="1"/>
</dbReference>
<dbReference type="Pfam" id="PF00415">
    <property type="entry name" value="RCC1"/>
    <property type="match status" value="3"/>
</dbReference>
<dbReference type="PANTHER" id="PTHR46337">
    <property type="entry name" value="RCC1-LIKE G EXCHANGING FACTOR-LIKE PROTEIN"/>
    <property type="match status" value="1"/>
</dbReference>
<feature type="repeat" description="RCC1" evidence="1">
    <location>
        <begin position="226"/>
        <end position="277"/>
    </location>
</feature>
<dbReference type="GO" id="GO:0070131">
    <property type="term" value="P:positive regulation of mitochondrial translation"/>
    <property type="evidence" value="ECO:0007669"/>
    <property type="project" value="TreeGrafter"/>
</dbReference>
<dbReference type="Gene3D" id="2.130.10.30">
    <property type="entry name" value="Regulator of chromosome condensation 1/beta-lactamase-inhibitor protein II"/>
    <property type="match status" value="2"/>
</dbReference>
<accession>A0A9N9CSN0</accession>
<dbReference type="GO" id="GO:0005085">
    <property type="term" value="F:guanyl-nucleotide exchange factor activity"/>
    <property type="evidence" value="ECO:0007669"/>
    <property type="project" value="TreeGrafter"/>
</dbReference>
<dbReference type="EMBL" id="CAJVPI010001373">
    <property type="protein sequence ID" value="CAG8609672.1"/>
    <property type="molecule type" value="Genomic_DNA"/>
</dbReference>
<feature type="repeat" description="RCC1" evidence="1">
    <location>
        <begin position="278"/>
        <end position="328"/>
    </location>
</feature>
<dbReference type="InterPro" id="IPR009091">
    <property type="entry name" value="RCC1/BLIP-II"/>
</dbReference>
<dbReference type="InterPro" id="IPR000408">
    <property type="entry name" value="Reg_chr_condens"/>
</dbReference>
<dbReference type="GO" id="GO:0005743">
    <property type="term" value="C:mitochondrial inner membrane"/>
    <property type="evidence" value="ECO:0007669"/>
    <property type="project" value="TreeGrafter"/>
</dbReference>